<dbReference type="Proteomes" id="UP000217277">
    <property type="component" value="Chromosome I"/>
</dbReference>
<organism evidence="1 2">
    <name type="scientific">Pseudoalteromonas agarivorans DSM 14585</name>
    <dbReference type="NCBI Taxonomy" id="1312369"/>
    <lineage>
        <taxon>Bacteria</taxon>
        <taxon>Pseudomonadati</taxon>
        <taxon>Pseudomonadota</taxon>
        <taxon>Gammaproteobacteria</taxon>
        <taxon>Alteromonadales</taxon>
        <taxon>Pseudoalteromonadaceae</taxon>
        <taxon>Pseudoalteromonas</taxon>
    </lineage>
</organism>
<proteinExistence type="predicted"/>
<evidence type="ECO:0000313" key="2">
    <source>
        <dbReference type="Proteomes" id="UP000217277"/>
    </source>
</evidence>
<accession>A0ACA8DZD5</accession>
<keyword evidence="2" id="KW-1185">Reference proteome</keyword>
<gene>
    <name evidence="1" type="ORF">PAGA_a3046</name>
</gene>
<protein>
    <submittedName>
        <fullName evidence="1">Uncharacterized protein</fullName>
    </submittedName>
</protein>
<name>A0ACA8DZD5_9GAMM</name>
<sequence length="614" mass="69866">MSLHDESIEKLVIELGLETRFDAVEVIRILMLQKFHGLGGSKNPEQVWKGYLVSLDKTFLESNKLTNTSVDSVYAKMHSLVLTKKVTKDIFLYDMKTWGENLLKRANTHAFRSFKAELNTIIHAMSTLVVAWLGYRKSEFGFPLSAIHIEPNLDILDNSHVPFRFKLKWIVPKNSGITKIEREITSQCFQIAVQLHELFDPSDGAPCLYESTKSRKLKVSNMSGAYIDTRVKSNWFGFIYKYRPFNEALKLDSLMQKNAHLLSKQEKQSVVRLKSIYDINSARYKHLLSTANKVRQDWKRLSCTSFNSPRAQANLKASLESISKTGETSNHLHQEIIETYLPDEYKALLCSGQLILDQKNMHDISEVLLEGANYPTPHSFRHIWAEAILTRYQGDVGSVIRHQFCHLDSSFFMAYLRDKDARGLLKGARKRYLNSITNMLILDSDKVGKEYLGGFARYVKKATELTKPVCGSEIRALRESINGRIISVQPSLFSICVPRDGGEKRAKCATFGNINPQDAKPEFCLNCTNAVITSGNVRGIWTTIQPMVKDTLNENTLGFMLEGHLPTLRSGYRRIKELQPTHPNKDAISKILNAIEKAIVDIELKLKQEGFMHV</sequence>
<reference evidence="1" key="1">
    <citation type="submission" date="2015-03" db="EMBL/GenBank/DDBJ databases">
        <authorList>
            <person name="Xie B.-B."/>
            <person name="Rong J.-C."/>
            <person name="Qin Q.-L."/>
            <person name="Zhang Y.-Z."/>
        </authorList>
    </citation>
    <scope>NUCLEOTIDE SEQUENCE</scope>
    <source>
        <strain evidence="1">DSM 14585</strain>
    </source>
</reference>
<dbReference type="EMBL" id="CP011011">
    <property type="protein sequence ID" value="ATC83242.1"/>
    <property type="molecule type" value="Genomic_DNA"/>
</dbReference>
<evidence type="ECO:0000313" key="1">
    <source>
        <dbReference type="EMBL" id="ATC83242.1"/>
    </source>
</evidence>